<dbReference type="InterPro" id="IPR007527">
    <property type="entry name" value="Znf_SWIM"/>
</dbReference>
<keyword evidence="5" id="KW-0175">Coiled coil</keyword>
<evidence type="ECO:0000256" key="5">
    <source>
        <dbReference type="SAM" id="Coils"/>
    </source>
</evidence>
<evidence type="ECO:0000313" key="8">
    <source>
        <dbReference type="EMBL" id="KAK1660448.1"/>
    </source>
</evidence>
<protein>
    <recommendedName>
        <fullName evidence="7">SWIM-type domain-containing protein</fullName>
    </recommendedName>
</protein>
<sequence>MAAAIQHAAGGALLGTASSPAAADFTWRAVAAAAPSLLRLMQQRHASSAPRALHTLLHRPSLRSASGAALHQPASTSTGSSRRLFHSHIHHTAGAIAGANRQMPAMMGASRSFSSHYNFNNQLQEEDPARTKRKKDLAMALMNDLPTAPKGAADHGEEIKGINYLFGLLDVPDATPSSAVSDAEQAARLHAKLRSAVEKSKNAFLIEMLKDGDARVERKAELVEAGRRYRDALVGHDERRAFQNLHTELKSLHERVTSAEKNCKVLKEAVDAGRMELQSASANAESIHADVRRLGIEVKTEIREQLQAEAQAEAEETIKRVAMVRKEAEAAYNLALFVGWTTAAAGNAAALEEASLYATYGSLLKGKTQVDFSEDPQHIDCTQVPPSSYLQVPLPSHINIQPASIDMQENAMNLSQGSGMTYSQMMQNMESMQFSQQGEVSFLDLLTGPMGNENQMFMITGRSEYVHNSDEDYAHGDNACSLNDTRGRTAQPDEYTDDQEDSAYKYNDTWVNPPQSGQNSDNSDGVEEECSQADDVPDNQQDPNVATNVDLVGEDSDGEVRSVEEDVVQELSQEDIEIYLENESLKAAQTCSQEVRSHHVPHINQVFDTHEAAFEFYNTYSDIIGFSAKIAGNYHCRKNNKATRYTFKCNRSGKVLDEETKAERKRKRDLKRQETRRKKMQEKGETEPLKPSPPPGVPPKDQPKKRKRNNLEITGCLAEMIVTLKEDKWIITSLNMEHNHELSPPEESRFLRSHKHMTNEEKLFIRTFNSVKLPTRKIMAILTYLRGGCSRAVPYTKKFVSNLRTAMRKESRLNDMMQSLEYFKKKQADDPSFYFDFKVDKKTNTVENIFWCDATSRRMYDLYGDCISFDTTFKTNRYNMPFAPFVGVTGHGDNCLFGCAILQNESAETFEWLFETFLKCMGGKCPKTIITDQDAAMARAIPEVFKNTIHRNCLFHIVKKAEEKHPRSFGKIPNLHNEFKDTIHFSLTVAEFESSWQEMIQKYEVGNLKYLKTMWENRKKFVPVFFKNDFFPFIHSTARSEGTNAVFKDNVGSTYSVSSFLSEYDKIADNIEQNEIQEDSITRTTTPTYWCGNDMEVHAGKMYNRKIFYRFQKQLKFTSYLHVQEVETNKKFEVFKSGLAATRDYRTRRYLVIVDLTREDFNCICSKFNKDGILCSHVLKVLIHLNIVQIPEKYFIARWKPREKKDIRDLRYNVPLEMTGECSQLRFNVLSKVCMNVASDGSKSNEKYLFVTQEVKKIAEKLDAMTLAEDKAKELDPKDKSNEQVGDVGYAETEYGYLNDPKVVKSKGRPTISAKQKIDGRYRTFAEQFLSKQQITCSHCGSHYHNIQTCGNLHLDSSLFANNKQPKSKPRGKKKNTDESSNKAKKTREK</sequence>
<dbReference type="Proteomes" id="UP001231189">
    <property type="component" value="Unassembled WGS sequence"/>
</dbReference>
<feature type="compositionally biased region" description="Acidic residues" evidence="6">
    <location>
        <begin position="524"/>
        <end position="537"/>
    </location>
</feature>
<feature type="compositionally biased region" description="Pro residues" evidence="6">
    <location>
        <begin position="690"/>
        <end position="700"/>
    </location>
</feature>
<evidence type="ECO:0000256" key="3">
    <source>
        <dbReference type="ARBA" id="ARBA00022833"/>
    </source>
</evidence>
<feature type="region of interest" description="Disordered" evidence="6">
    <location>
        <begin position="1360"/>
        <end position="1390"/>
    </location>
</feature>
<evidence type="ECO:0000256" key="6">
    <source>
        <dbReference type="SAM" id="MobiDB-lite"/>
    </source>
</evidence>
<evidence type="ECO:0000256" key="1">
    <source>
        <dbReference type="ARBA" id="ARBA00022723"/>
    </source>
</evidence>
<dbReference type="PANTHER" id="PTHR47718">
    <property type="entry name" value="OS01G0519700 PROTEIN"/>
    <property type="match status" value="1"/>
</dbReference>
<organism evidence="8 9">
    <name type="scientific">Lolium multiflorum</name>
    <name type="common">Italian ryegrass</name>
    <name type="synonym">Lolium perenne subsp. multiflorum</name>
    <dbReference type="NCBI Taxonomy" id="4521"/>
    <lineage>
        <taxon>Eukaryota</taxon>
        <taxon>Viridiplantae</taxon>
        <taxon>Streptophyta</taxon>
        <taxon>Embryophyta</taxon>
        <taxon>Tracheophyta</taxon>
        <taxon>Spermatophyta</taxon>
        <taxon>Magnoliopsida</taxon>
        <taxon>Liliopsida</taxon>
        <taxon>Poales</taxon>
        <taxon>Poaceae</taxon>
        <taxon>BOP clade</taxon>
        <taxon>Pooideae</taxon>
        <taxon>Poodae</taxon>
        <taxon>Poeae</taxon>
        <taxon>Poeae Chloroplast Group 2 (Poeae type)</taxon>
        <taxon>Loliodinae</taxon>
        <taxon>Loliinae</taxon>
        <taxon>Lolium</taxon>
    </lineage>
</organism>
<evidence type="ECO:0000313" key="9">
    <source>
        <dbReference type="Proteomes" id="UP001231189"/>
    </source>
</evidence>
<feature type="domain" description="SWIM-type" evidence="7">
    <location>
        <begin position="1150"/>
        <end position="1186"/>
    </location>
</feature>
<feature type="coiled-coil region" evidence="5">
    <location>
        <begin position="242"/>
        <end position="269"/>
    </location>
</feature>
<dbReference type="PANTHER" id="PTHR47718:SF5">
    <property type="entry name" value="PROTEIN FAR1-RELATED SEQUENCE 8-LIKE"/>
    <property type="match status" value="1"/>
</dbReference>
<dbReference type="SMART" id="SM00575">
    <property type="entry name" value="ZnF_PMZ"/>
    <property type="match status" value="1"/>
</dbReference>
<evidence type="ECO:0000256" key="2">
    <source>
        <dbReference type="ARBA" id="ARBA00022771"/>
    </source>
</evidence>
<accession>A0AAD8SLC1</accession>
<proteinExistence type="predicted"/>
<dbReference type="Pfam" id="PF10551">
    <property type="entry name" value="MULE"/>
    <property type="match status" value="1"/>
</dbReference>
<gene>
    <name evidence="8" type="ORF">QYE76_048607</name>
</gene>
<keyword evidence="2 4" id="KW-0863">Zinc-finger</keyword>
<dbReference type="EMBL" id="JAUUTY010000003">
    <property type="protein sequence ID" value="KAK1660448.1"/>
    <property type="molecule type" value="Genomic_DNA"/>
</dbReference>
<feature type="compositionally biased region" description="Basic and acidic residues" evidence="6">
    <location>
        <begin position="1375"/>
        <end position="1390"/>
    </location>
</feature>
<reference evidence="8" key="1">
    <citation type="submission" date="2023-07" db="EMBL/GenBank/DDBJ databases">
        <title>A chromosome-level genome assembly of Lolium multiflorum.</title>
        <authorList>
            <person name="Chen Y."/>
            <person name="Copetti D."/>
            <person name="Kolliker R."/>
            <person name="Studer B."/>
        </authorList>
    </citation>
    <scope>NUCLEOTIDE SEQUENCE</scope>
    <source>
        <strain evidence="8">02402/16</strain>
        <tissue evidence="8">Leaf</tissue>
    </source>
</reference>
<feature type="compositionally biased region" description="Polar residues" evidence="6">
    <location>
        <begin position="538"/>
        <end position="547"/>
    </location>
</feature>
<feature type="region of interest" description="Disordered" evidence="6">
    <location>
        <begin position="659"/>
        <end position="710"/>
    </location>
</feature>
<dbReference type="InterPro" id="IPR018289">
    <property type="entry name" value="MULE_transposase_dom"/>
</dbReference>
<feature type="compositionally biased region" description="Basic residues" evidence="6">
    <location>
        <begin position="663"/>
        <end position="680"/>
    </location>
</feature>
<evidence type="ECO:0000256" key="4">
    <source>
        <dbReference type="PROSITE-ProRule" id="PRU00325"/>
    </source>
</evidence>
<feature type="region of interest" description="Disordered" evidence="6">
    <location>
        <begin position="476"/>
        <end position="548"/>
    </location>
</feature>
<keyword evidence="9" id="KW-1185">Reference proteome</keyword>
<dbReference type="PROSITE" id="PS50966">
    <property type="entry name" value="ZF_SWIM"/>
    <property type="match status" value="1"/>
</dbReference>
<comment type="caution">
    <text evidence="8">The sequence shown here is derived from an EMBL/GenBank/DDBJ whole genome shotgun (WGS) entry which is preliminary data.</text>
</comment>
<feature type="compositionally biased region" description="Polar residues" evidence="6">
    <location>
        <begin position="509"/>
        <end position="523"/>
    </location>
</feature>
<dbReference type="GO" id="GO:0008270">
    <property type="term" value="F:zinc ion binding"/>
    <property type="evidence" value="ECO:0007669"/>
    <property type="project" value="UniProtKB-KW"/>
</dbReference>
<keyword evidence="3" id="KW-0862">Zinc</keyword>
<feature type="coiled-coil region" evidence="5">
    <location>
        <begin position="296"/>
        <end position="327"/>
    </location>
</feature>
<dbReference type="InterPro" id="IPR006564">
    <property type="entry name" value="Znf_PMZ"/>
</dbReference>
<evidence type="ECO:0000259" key="7">
    <source>
        <dbReference type="PROSITE" id="PS50966"/>
    </source>
</evidence>
<keyword evidence="1" id="KW-0479">Metal-binding</keyword>
<name>A0AAD8SLC1_LOLMU</name>
<dbReference type="Pfam" id="PF04434">
    <property type="entry name" value="SWIM"/>
    <property type="match status" value="1"/>
</dbReference>